<dbReference type="InterPro" id="IPR012292">
    <property type="entry name" value="Globin/Proto"/>
</dbReference>
<dbReference type="Proteomes" id="UP000007100">
    <property type="component" value="Chromosome"/>
</dbReference>
<protein>
    <submittedName>
        <fullName evidence="1">Uncharacterized protein</fullName>
    </submittedName>
</protein>
<dbReference type="AlphaFoldDB" id="F0J070"/>
<evidence type="ECO:0000313" key="2">
    <source>
        <dbReference type="Proteomes" id="UP000007100"/>
    </source>
</evidence>
<dbReference type="GO" id="GO:0020037">
    <property type="term" value="F:heme binding"/>
    <property type="evidence" value="ECO:0007669"/>
    <property type="project" value="InterPro"/>
</dbReference>
<proteinExistence type="predicted"/>
<dbReference type="GO" id="GO:0019825">
    <property type="term" value="F:oxygen binding"/>
    <property type="evidence" value="ECO:0007669"/>
    <property type="project" value="InterPro"/>
</dbReference>
<name>F0J070_ACIMA</name>
<dbReference type="KEGG" id="amv:ACMV_20830"/>
<organism evidence="1 2">
    <name type="scientific">Acidiphilium multivorum (strain DSM 11245 / JCM 8867 / NBRC 100883 / AIU 301)</name>
    <dbReference type="NCBI Taxonomy" id="926570"/>
    <lineage>
        <taxon>Bacteria</taxon>
        <taxon>Pseudomonadati</taxon>
        <taxon>Pseudomonadota</taxon>
        <taxon>Alphaproteobacteria</taxon>
        <taxon>Acetobacterales</taxon>
        <taxon>Acidocellaceae</taxon>
        <taxon>Acidiphilium</taxon>
    </lineage>
</organism>
<dbReference type="RefSeq" id="WP_013640412.1">
    <property type="nucleotide sequence ID" value="NC_015186.1"/>
</dbReference>
<dbReference type="EMBL" id="AP012035">
    <property type="protein sequence ID" value="BAJ81430.1"/>
    <property type="molecule type" value="Genomic_DNA"/>
</dbReference>
<reference evidence="1 2" key="1">
    <citation type="submission" date="2010-12" db="EMBL/GenBank/DDBJ databases">
        <title>Whole genome sequence of Acidiphilium multivorum AIU301.</title>
        <authorList>
            <person name="Narita-Yamada S."/>
            <person name="Nakamura S."/>
            <person name="Ito N."/>
            <person name="Takarada H."/>
            <person name="Katano Y."/>
            <person name="Nakazawa H."/>
            <person name="Hosoyama A."/>
            <person name="Yamada R."/>
            <person name="Fujita N."/>
        </authorList>
    </citation>
    <scope>NUCLEOTIDE SEQUENCE [LARGE SCALE GENOMIC DNA]</scope>
    <source>
        <strain evidence="2">DSM 11245 / JCM 8867 / AIU301</strain>
    </source>
</reference>
<sequence>MQDSGIDEAMIERQVHAFYGAARRDPLIGPVFEAKVHDWDRHLGRMCAFWSSVALMSGRYSGTPMQAHAPLPIEAAHFGRWMELWAETAREHCPPDAADRFVLLAGRIARSLEHGIAVHRGELPLFPHANQETTHVRAD</sequence>
<gene>
    <name evidence="1" type="ordered locus">ACMV_20830</name>
</gene>
<dbReference type="SUPFAM" id="SSF46458">
    <property type="entry name" value="Globin-like"/>
    <property type="match status" value="1"/>
</dbReference>
<dbReference type="Gene3D" id="1.10.490.10">
    <property type="entry name" value="Globins"/>
    <property type="match status" value="1"/>
</dbReference>
<accession>F0J070</accession>
<keyword evidence="2" id="KW-1185">Reference proteome</keyword>
<dbReference type="HOGENOM" id="CLU_104957_4_0_5"/>
<dbReference type="OrthoDB" id="25954at2"/>
<dbReference type="InterPro" id="IPR009050">
    <property type="entry name" value="Globin-like_sf"/>
</dbReference>
<evidence type="ECO:0000313" key="1">
    <source>
        <dbReference type="EMBL" id="BAJ81430.1"/>
    </source>
</evidence>
<dbReference type="CDD" id="cd08916">
    <property type="entry name" value="TrHb3_P"/>
    <property type="match status" value="1"/>
</dbReference>